<dbReference type="GO" id="GO:0030687">
    <property type="term" value="C:preribosome, large subunit precursor"/>
    <property type="evidence" value="ECO:0007669"/>
    <property type="project" value="TreeGrafter"/>
</dbReference>
<dbReference type="SMART" id="SM00320">
    <property type="entry name" value="WD40"/>
    <property type="match status" value="3"/>
</dbReference>
<organism evidence="1 2">
    <name type="scientific">Plakobranchus ocellatus</name>
    <dbReference type="NCBI Taxonomy" id="259542"/>
    <lineage>
        <taxon>Eukaryota</taxon>
        <taxon>Metazoa</taxon>
        <taxon>Spiralia</taxon>
        <taxon>Lophotrochozoa</taxon>
        <taxon>Mollusca</taxon>
        <taxon>Gastropoda</taxon>
        <taxon>Heterobranchia</taxon>
        <taxon>Euthyneura</taxon>
        <taxon>Panpulmonata</taxon>
        <taxon>Sacoglossa</taxon>
        <taxon>Placobranchoidea</taxon>
        <taxon>Plakobranchidae</taxon>
        <taxon>Plakobranchus</taxon>
    </lineage>
</organism>
<protein>
    <submittedName>
        <fullName evidence="1">Ribosome biogenesis protein bop1</fullName>
    </submittedName>
</protein>
<dbReference type="AlphaFoldDB" id="A0AAV4CMF3"/>
<sequence>MTAESKFKHKQTQQHIRIYNLVKQELHKKLQANCKYISCIDIHPGGDNLIIGSYDSRLCWFDLDLSTKAYQTLKYHKKALRQVAFHKHYPLFASASDDGSIIVSHGKVYTDQLLNPLIVTVKILRGHKTANHLSALDCMFHPTQPWIFSSGADNTIRLFV</sequence>
<keyword evidence="2" id="KW-1185">Reference proteome</keyword>
<dbReference type="SUPFAM" id="SSF50978">
    <property type="entry name" value="WD40 repeat-like"/>
    <property type="match status" value="1"/>
</dbReference>
<dbReference type="GO" id="GO:0043021">
    <property type="term" value="F:ribonucleoprotein complex binding"/>
    <property type="evidence" value="ECO:0007669"/>
    <property type="project" value="TreeGrafter"/>
</dbReference>
<evidence type="ECO:0000313" key="2">
    <source>
        <dbReference type="Proteomes" id="UP000735302"/>
    </source>
</evidence>
<reference evidence="1 2" key="1">
    <citation type="journal article" date="2021" name="Elife">
        <title>Chloroplast acquisition without the gene transfer in kleptoplastic sea slugs, Plakobranchus ocellatus.</title>
        <authorList>
            <person name="Maeda T."/>
            <person name="Takahashi S."/>
            <person name="Yoshida T."/>
            <person name="Shimamura S."/>
            <person name="Takaki Y."/>
            <person name="Nagai Y."/>
            <person name="Toyoda A."/>
            <person name="Suzuki Y."/>
            <person name="Arimoto A."/>
            <person name="Ishii H."/>
            <person name="Satoh N."/>
            <person name="Nishiyama T."/>
            <person name="Hasebe M."/>
            <person name="Maruyama T."/>
            <person name="Minagawa J."/>
            <person name="Obokata J."/>
            <person name="Shigenobu S."/>
        </authorList>
    </citation>
    <scope>NUCLEOTIDE SEQUENCE [LARGE SCALE GENOMIC DNA]</scope>
</reference>
<dbReference type="EMBL" id="BLXT01006697">
    <property type="protein sequence ID" value="GFO32932.1"/>
    <property type="molecule type" value="Genomic_DNA"/>
</dbReference>
<name>A0AAV4CMF3_9GAST</name>
<dbReference type="Proteomes" id="UP000735302">
    <property type="component" value="Unassembled WGS sequence"/>
</dbReference>
<dbReference type="GO" id="GO:0070545">
    <property type="term" value="C:PeBoW complex"/>
    <property type="evidence" value="ECO:0007669"/>
    <property type="project" value="TreeGrafter"/>
</dbReference>
<evidence type="ECO:0000313" key="1">
    <source>
        <dbReference type="EMBL" id="GFO32932.1"/>
    </source>
</evidence>
<dbReference type="GO" id="GO:0000463">
    <property type="term" value="P:maturation of LSU-rRNA from tricistronic rRNA transcript (SSU-rRNA, 5.8S rRNA, LSU-rRNA)"/>
    <property type="evidence" value="ECO:0007669"/>
    <property type="project" value="TreeGrafter"/>
</dbReference>
<dbReference type="PANTHER" id="PTHR17605">
    <property type="entry name" value="RIBOSOME BIOGENESIS PROTEIN BOP1 BLOCK OF PROLIFERATION 1 PROTEIN"/>
    <property type="match status" value="1"/>
</dbReference>
<dbReference type="InterPro" id="IPR028598">
    <property type="entry name" value="BOP1/Erb1"/>
</dbReference>
<accession>A0AAV4CMF3</accession>
<comment type="caution">
    <text evidence="1">The sequence shown here is derived from an EMBL/GenBank/DDBJ whole genome shotgun (WGS) entry which is preliminary data.</text>
</comment>
<gene>
    <name evidence="1" type="ORF">PoB_005943700</name>
</gene>
<dbReference type="InterPro" id="IPR036322">
    <property type="entry name" value="WD40_repeat_dom_sf"/>
</dbReference>
<proteinExistence type="predicted"/>
<dbReference type="Gene3D" id="2.130.10.10">
    <property type="entry name" value="YVTN repeat-like/Quinoprotein amine dehydrogenase"/>
    <property type="match status" value="1"/>
</dbReference>
<dbReference type="Pfam" id="PF00400">
    <property type="entry name" value="WD40"/>
    <property type="match status" value="3"/>
</dbReference>
<dbReference type="PANTHER" id="PTHR17605:SF0">
    <property type="entry name" value="RIBOSOME BIOGENESIS PROTEIN BOP1"/>
    <property type="match status" value="1"/>
</dbReference>
<dbReference type="InterPro" id="IPR001680">
    <property type="entry name" value="WD40_rpt"/>
</dbReference>
<dbReference type="InterPro" id="IPR015943">
    <property type="entry name" value="WD40/YVTN_repeat-like_dom_sf"/>
</dbReference>